<dbReference type="SUPFAM" id="SSF52833">
    <property type="entry name" value="Thioredoxin-like"/>
    <property type="match status" value="1"/>
</dbReference>
<keyword evidence="3 5" id="KW-0560">Oxidoreductase</keyword>
<dbReference type="OrthoDB" id="9785502at2"/>
<reference evidence="8" key="1">
    <citation type="submission" date="2017-05" db="EMBL/GenBank/DDBJ databases">
        <authorList>
            <person name="Sharma S."/>
            <person name="Sidhu C."/>
            <person name="Pinnaka A.K."/>
        </authorList>
    </citation>
    <scope>NUCLEOTIDE SEQUENCE [LARGE SCALE GENOMIC DNA]</scope>
    <source>
        <strain evidence="8">AK93</strain>
    </source>
</reference>
<dbReference type="CDD" id="cd00340">
    <property type="entry name" value="GSH_Peroxidase"/>
    <property type="match status" value="1"/>
</dbReference>
<sequence>MRGILLIVLLFAWTAAQAETCPEILQHEMRALNTDEVVDLCERYQGKPLLIVNTASRCGFTSQFEDLEALHRQYADKGLAVLGFPSNDFRQEASEEGVTAEVCYINYGVTFDMYAPISVRGKSAHPLFASLASEQRAPAWNFFKYLVSREGEVVAAFSSRTKPSDPRLIEVLESLL</sequence>
<evidence type="ECO:0000256" key="4">
    <source>
        <dbReference type="PIRSR" id="PIRSR000303-1"/>
    </source>
</evidence>
<dbReference type="PRINTS" id="PR01011">
    <property type="entry name" value="GLUTPROXDASE"/>
</dbReference>
<dbReference type="AlphaFoldDB" id="A0A3E0WL51"/>
<dbReference type="GO" id="GO:0004601">
    <property type="term" value="F:peroxidase activity"/>
    <property type="evidence" value="ECO:0007669"/>
    <property type="project" value="UniProtKB-KW"/>
</dbReference>
<dbReference type="Pfam" id="PF00255">
    <property type="entry name" value="GSHPx"/>
    <property type="match status" value="1"/>
</dbReference>
<dbReference type="PIRSF" id="PIRSF000303">
    <property type="entry name" value="Glutathion_perox"/>
    <property type="match status" value="1"/>
</dbReference>
<accession>A0A3E0WL51</accession>
<gene>
    <name evidence="7" type="ORF">CAL65_19085</name>
</gene>
<feature type="active site" evidence="4">
    <location>
        <position position="58"/>
    </location>
</feature>
<keyword evidence="6" id="KW-0732">Signal</keyword>
<dbReference type="InterPro" id="IPR029759">
    <property type="entry name" value="GPX_AS"/>
</dbReference>
<dbReference type="PROSITE" id="PS51355">
    <property type="entry name" value="GLUTATHIONE_PEROXID_3"/>
    <property type="match status" value="1"/>
</dbReference>
<comment type="similarity">
    <text evidence="1 5">Belongs to the glutathione peroxidase family.</text>
</comment>
<dbReference type="GO" id="GO:0034599">
    <property type="term" value="P:cellular response to oxidative stress"/>
    <property type="evidence" value="ECO:0007669"/>
    <property type="project" value="TreeGrafter"/>
</dbReference>
<dbReference type="EMBL" id="NFZW01000026">
    <property type="protein sequence ID" value="RFA32706.1"/>
    <property type="molecule type" value="Genomic_DNA"/>
</dbReference>
<evidence type="ECO:0000256" key="5">
    <source>
        <dbReference type="RuleBase" id="RU000499"/>
    </source>
</evidence>
<proteinExistence type="inferred from homology"/>
<comment type="caution">
    <text evidence="7">The sequence shown here is derived from an EMBL/GenBank/DDBJ whole genome shotgun (WGS) entry which is preliminary data.</text>
</comment>
<dbReference type="InterPro" id="IPR000889">
    <property type="entry name" value="Glutathione_peroxidase"/>
</dbReference>
<evidence type="ECO:0000313" key="8">
    <source>
        <dbReference type="Proteomes" id="UP000256763"/>
    </source>
</evidence>
<evidence type="ECO:0000256" key="3">
    <source>
        <dbReference type="ARBA" id="ARBA00023002"/>
    </source>
</evidence>
<feature type="chain" id="PRO_5017570369" description="Glutathione peroxidase" evidence="6">
    <location>
        <begin position="19"/>
        <end position="176"/>
    </location>
</feature>
<organism evidence="7 8">
    <name type="scientific">Alkalilimnicola ehrlichii</name>
    <dbReference type="NCBI Taxonomy" id="351052"/>
    <lineage>
        <taxon>Bacteria</taxon>
        <taxon>Pseudomonadati</taxon>
        <taxon>Pseudomonadota</taxon>
        <taxon>Gammaproteobacteria</taxon>
        <taxon>Chromatiales</taxon>
        <taxon>Ectothiorhodospiraceae</taxon>
        <taxon>Alkalilimnicola</taxon>
    </lineage>
</organism>
<dbReference type="PANTHER" id="PTHR11592:SF44">
    <property type="entry name" value="GLUTATHIONE PEROXIDASE"/>
    <property type="match status" value="1"/>
</dbReference>
<keyword evidence="8" id="KW-1185">Reference proteome</keyword>
<evidence type="ECO:0000256" key="1">
    <source>
        <dbReference type="ARBA" id="ARBA00006926"/>
    </source>
</evidence>
<evidence type="ECO:0000256" key="6">
    <source>
        <dbReference type="SAM" id="SignalP"/>
    </source>
</evidence>
<feature type="signal peptide" evidence="6">
    <location>
        <begin position="1"/>
        <end position="18"/>
    </location>
</feature>
<keyword evidence="2 5" id="KW-0575">Peroxidase</keyword>
<evidence type="ECO:0000256" key="2">
    <source>
        <dbReference type="ARBA" id="ARBA00022559"/>
    </source>
</evidence>
<evidence type="ECO:0000313" key="7">
    <source>
        <dbReference type="EMBL" id="RFA32706.1"/>
    </source>
</evidence>
<dbReference type="PROSITE" id="PS00460">
    <property type="entry name" value="GLUTATHIONE_PEROXID_1"/>
    <property type="match status" value="1"/>
</dbReference>
<dbReference type="Proteomes" id="UP000256763">
    <property type="component" value="Unassembled WGS sequence"/>
</dbReference>
<name>A0A3E0WL51_9GAMM</name>
<dbReference type="InterPro" id="IPR036249">
    <property type="entry name" value="Thioredoxin-like_sf"/>
</dbReference>
<protein>
    <recommendedName>
        <fullName evidence="5">Glutathione peroxidase</fullName>
    </recommendedName>
</protein>
<dbReference type="RefSeq" id="WP_116303734.1">
    <property type="nucleotide sequence ID" value="NZ_NFZV01000027.1"/>
</dbReference>
<dbReference type="PANTHER" id="PTHR11592">
    <property type="entry name" value="GLUTATHIONE PEROXIDASE"/>
    <property type="match status" value="1"/>
</dbReference>
<dbReference type="Gene3D" id="3.40.30.10">
    <property type="entry name" value="Glutaredoxin"/>
    <property type="match status" value="1"/>
</dbReference>